<feature type="domain" description="Ig-like" evidence="2">
    <location>
        <begin position="77"/>
        <end position="125"/>
    </location>
</feature>
<keyword evidence="4" id="KW-1185">Reference proteome</keyword>
<dbReference type="InterPro" id="IPR007110">
    <property type="entry name" value="Ig-like_dom"/>
</dbReference>
<keyword evidence="1" id="KW-0732">Signal</keyword>
<sequence length="125" mass="14310">MASLHCFLVLALCLLQALHFSDAFHKRHTMKRFSLQKNRGKNRKVIPTGTDGYMVRRGIFFDKGSINGGTLEGIEFENVELECNVGGVPSPSIHWLKDGKRINQVCISVQHKFYANVDFHFERMQ</sequence>
<evidence type="ECO:0000313" key="3">
    <source>
        <dbReference type="EMBL" id="GFS17397.1"/>
    </source>
</evidence>
<protein>
    <submittedName>
        <fullName evidence="3">Hemicentin-1</fullName>
    </submittedName>
</protein>
<proteinExistence type="predicted"/>
<evidence type="ECO:0000313" key="4">
    <source>
        <dbReference type="Proteomes" id="UP000762676"/>
    </source>
</evidence>
<dbReference type="PROSITE" id="PS50835">
    <property type="entry name" value="IG_LIKE"/>
    <property type="match status" value="1"/>
</dbReference>
<dbReference type="InterPro" id="IPR013098">
    <property type="entry name" value="Ig_I-set"/>
</dbReference>
<gene>
    <name evidence="3" type="ORF">ElyMa_003237500</name>
</gene>
<accession>A0AAV4J8U4</accession>
<dbReference type="AlphaFoldDB" id="A0AAV4J8U4"/>
<dbReference type="EMBL" id="BMAT01006665">
    <property type="protein sequence ID" value="GFS17397.1"/>
    <property type="molecule type" value="Genomic_DNA"/>
</dbReference>
<organism evidence="3 4">
    <name type="scientific">Elysia marginata</name>
    <dbReference type="NCBI Taxonomy" id="1093978"/>
    <lineage>
        <taxon>Eukaryota</taxon>
        <taxon>Metazoa</taxon>
        <taxon>Spiralia</taxon>
        <taxon>Lophotrochozoa</taxon>
        <taxon>Mollusca</taxon>
        <taxon>Gastropoda</taxon>
        <taxon>Heterobranchia</taxon>
        <taxon>Euthyneura</taxon>
        <taxon>Panpulmonata</taxon>
        <taxon>Sacoglossa</taxon>
        <taxon>Placobranchoidea</taxon>
        <taxon>Plakobranchidae</taxon>
        <taxon>Elysia</taxon>
    </lineage>
</organism>
<feature type="chain" id="PRO_5043752711" evidence="1">
    <location>
        <begin position="24"/>
        <end position="125"/>
    </location>
</feature>
<dbReference type="InterPro" id="IPR036179">
    <property type="entry name" value="Ig-like_dom_sf"/>
</dbReference>
<dbReference type="Pfam" id="PF07679">
    <property type="entry name" value="I-set"/>
    <property type="match status" value="1"/>
</dbReference>
<feature type="signal peptide" evidence="1">
    <location>
        <begin position="1"/>
        <end position="23"/>
    </location>
</feature>
<name>A0AAV4J8U4_9GAST</name>
<reference evidence="3 4" key="1">
    <citation type="journal article" date="2021" name="Elife">
        <title>Chloroplast acquisition without the gene transfer in kleptoplastic sea slugs, Plakobranchus ocellatus.</title>
        <authorList>
            <person name="Maeda T."/>
            <person name="Takahashi S."/>
            <person name="Yoshida T."/>
            <person name="Shimamura S."/>
            <person name="Takaki Y."/>
            <person name="Nagai Y."/>
            <person name="Toyoda A."/>
            <person name="Suzuki Y."/>
            <person name="Arimoto A."/>
            <person name="Ishii H."/>
            <person name="Satoh N."/>
            <person name="Nishiyama T."/>
            <person name="Hasebe M."/>
            <person name="Maruyama T."/>
            <person name="Minagawa J."/>
            <person name="Obokata J."/>
            <person name="Shigenobu S."/>
        </authorList>
    </citation>
    <scope>NUCLEOTIDE SEQUENCE [LARGE SCALE GENOMIC DNA]</scope>
</reference>
<evidence type="ECO:0000259" key="2">
    <source>
        <dbReference type="PROSITE" id="PS50835"/>
    </source>
</evidence>
<dbReference type="InterPro" id="IPR013783">
    <property type="entry name" value="Ig-like_fold"/>
</dbReference>
<comment type="caution">
    <text evidence="3">The sequence shown here is derived from an EMBL/GenBank/DDBJ whole genome shotgun (WGS) entry which is preliminary data.</text>
</comment>
<dbReference type="Proteomes" id="UP000762676">
    <property type="component" value="Unassembled WGS sequence"/>
</dbReference>
<dbReference type="CDD" id="cd00096">
    <property type="entry name" value="Ig"/>
    <property type="match status" value="1"/>
</dbReference>
<dbReference type="Gene3D" id="2.60.40.10">
    <property type="entry name" value="Immunoglobulins"/>
    <property type="match status" value="1"/>
</dbReference>
<evidence type="ECO:0000256" key="1">
    <source>
        <dbReference type="SAM" id="SignalP"/>
    </source>
</evidence>
<dbReference type="SUPFAM" id="SSF48726">
    <property type="entry name" value="Immunoglobulin"/>
    <property type="match status" value="1"/>
</dbReference>